<dbReference type="GeneID" id="10530912"/>
<dbReference type="AlphaFoldDB" id="E3K485"/>
<dbReference type="InterPro" id="IPR038765">
    <property type="entry name" value="Papain-like_cys_pep_sf"/>
</dbReference>
<dbReference type="Proteomes" id="UP000008783">
    <property type="component" value="Unassembled WGS sequence"/>
</dbReference>
<dbReference type="EMBL" id="DS178272">
    <property type="protein sequence ID" value="EFP79095.2"/>
    <property type="molecule type" value="Genomic_DNA"/>
</dbReference>
<sequence length="299" mass="34406">MGKKTSLKPAKHINEKEKELIIIEDSGDKVVKYPTTVVDTPNSFKPPGNKGIAEDDTRGDIEVPDILEKEQDDEEVQQRANHWHEFNQDHKHWELVPKDIRAVISSIRNVNGDGHCGFRAAAVSMGQGEDSWPQIRKAMLQEMKDQPIYRNQSYLEAVADSAPYSRLEATLNYFRSPAKFNNWIKFPLHGDLLADTFQRPVIYITESMKITFLPLSHGAGPSTNPPILLLCLEGHYHYNAFKFDGEIYPAPSVSSHWYKWRKDVAKDWEKSILLNRDEWKRRIPQQPSELPVVVDVEYL</sequence>
<dbReference type="GO" id="GO:0004843">
    <property type="term" value="F:cysteine-type deubiquitinase activity"/>
    <property type="evidence" value="ECO:0000318"/>
    <property type="project" value="GO_Central"/>
</dbReference>
<gene>
    <name evidence="3" type="ORF">PGTG_05416</name>
</gene>
<dbReference type="InParanoid" id="E3K485"/>
<evidence type="ECO:0000256" key="1">
    <source>
        <dbReference type="SAM" id="MobiDB-lite"/>
    </source>
</evidence>
<dbReference type="GO" id="GO:0009966">
    <property type="term" value="P:regulation of signal transduction"/>
    <property type="evidence" value="ECO:0000318"/>
    <property type="project" value="GO_Central"/>
</dbReference>
<keyword evidence="4" id="KW-1185">Reference proteome</keyword>
<reference evidence="4" key="2">
    <citation type="journal article" date="2011" name="Proc. Natl. Acad. Sci. U.S.A.">
        <title>Obligate biotrophy features unraveled by the genomic analysis of rust fungi.</title>
        <authorList>
            <person name="Duplessis S."/>
            <person name="Cuomo C.A."/>
            <person name="Lin Y.-C."/>
            <person name="Aerts A."/>
            <person name="Tisserant E."/>
            <person name="Veneault-Fourrey C."/>
            <person name="Joly D.L."/>
            <person name="Hacquard S."/>
            <person name="Amselem J."/>
            <person name="Cantarel B.L."/>
            <person name="Chiu R."/>
            <person name="Coutinho P.M."/>
            <person name="Feau N."/>
            <person name="Field M."/>
            <person name="Frey P."/>
            <person name="Gelhaye E."/>
            <person name="Goldberg J."/>
            <person name="Grabherr M.G."/>
            <person name="Kodira C.D."/>
            <person name="Kohler A."/>
            <person name="Kuees U."/>
            <person name="Lindquist E.A."/>
            <person name="Lucas S.M."/>
            <person name="Mago R."/>
            <person name="Mauceli E."/>
            <person name="Morin E."/>
            <person name="Murat C."/>
            <person name="Pangilinan J.L."/>
            <person name="Park R."/>
            <person name="Pearson M."/>
            <person name="Quesneville H."/>
            <person name="Rouhier N."/>
            <person name="Sakthikumar S."/>
            <person name="Salamov A.A."/>
            <person name="Schmutz J."/>
            <person name="Selles B."/>
            <person name="Shapiro H."/>
            <person name="Tanguay P."/>
            <person name="Tuskan G.A."/>
            <person name="Henrissat B."/>
            <person name="Van de Peer Y."/>
            <person name="Rouze P."/>
            <person name="Ellis J.G."/>
            <person name="Dodds P.N."/>
            <person name="Schein J.E."/>
            <person name="Zhong S."/>
            <person name="Hamelin R.C."/>
            <person name="Grigoriev I.V."/>
            <person name="Szabo L.J."/>
            <person name="Martin F."/>
        </authorList>
    </citation>
    <scope>NUCLEOTIDE SEQUENCE [LARGE SCALE GENOMIC DNA]</scope>
    <source>
        <strain evidence="4">CRL 75-36-700-3 / race SCCL</strain>
    </source>
</reference>
<dbReference type="OrthoDB" id="2507501at2759"/>
<dbReference type="KEGG" id="pgr:PGTG_05416"/>
<dbReference type="Gene3D" id="3.90.70.80">
    <property type="match status" value="1"/>
</dbReference>
<protein>
    <recommendedName>
        <fullName evidence="2">OTU domain-containing protein</fullName>
    </recommendedName>
</protein>
<proteinExistence type="predicted"/>
<dbReference type="HOGENOM" id="CLU_931088_0_0_1"/>
<evidence type="ECO:0000313" key="3">
    <source>
        <dbReference type="EMBL" id="EFP79095.2"/>
    </source>
</evidence>
<dbReference type="GO" id="GO:0061578">
    <property type="term" value="F:K63-linked deubiquitinase activity"/>
    <property type="evidence" value="ECO:0000318"/>
    <property type="project" value="GO_Central"/>
</dbReference>
<dbReference type="InterPro" id="IPR003323">
    <property type="entry name" value="OTU_dom"/>
</dbReference>
<dbReference type="PROSITE" id="PS50802">
    <property type="entry name" value="OTU"/>
    <property type="match status" value="1"/>
</dbReference>
<name>E3K485_PUCGT</name>
<dbReference type="VEuPathDB" id="FungiDB:PGTG_05416"/>
<feature type="domain" description="OTU" evidence="2">
    <location>
        <begin position="105"/>
        <end position="244"/>
    </location>
</feature>
<evidence type="ECO:0000259" key="2">
    <source>
        <dbReference type="PROSITE" id="PS50802"/>
    </source>
</evidence>
<dbReference type="CDD" id="cd22744">
    <property type="entry name" value="OTU"/>
    <property type="match status" value="1"/>
</dbReference>
<feature type="region of interest" description="Disordered" evidence="1">
    <location>
        <begin position="37"/>
        <end position="58"/>
    </location>
</feature>
<dbReference type="RefSeq" id="XP_003323514.2">
    <property type="nucleotide sequence ID" value="XM_003323466.2"/>
</dbReference>
<evidence type="ECO:0000313" key="4">
    <source>
        <dbReference type="Proteomes" id="UP000008783"/>
    </source>
</evidence>
<reference key="1">
    <citation type="submission" date="2007-01" db="EMBL/GenBank/DDBJ databases">
        <title>The Genome Sequence of Puccinia graminis f. sp. tritici Strain CRL 75-36-700-3.</title>
        <authorList>
            <consortium name="The Broad Institute Genome Sequencing Platform"/>
            <person name="Birren B."/>
            <person name="Lander E."/>
            <person name="Galagan J."/>
            <person name="Nusbaum C."/>
            <person name="Devon K."/>
            <person name="Cuomo C."/>
            <person name="Jaffe D."/>
            <person name="Butler J."/>
            <person name="Alvarez P."/>
            <person name="Gnerre S."/>
            <person name="Grabherr M."/>
            <person name="Mauceli E."/>
            <person name="Brockman W."/>
            <person name="Young S."/>
            <person name="LaButti K."/>
            <person name="Sykes S."/>
            <person name="DeCaprio D."/>
            <person name="Crawford M."/>
            <person name="Koehrsen M."/>
            <person name="Engels R."/>
            <person name="Montgomery P."/>
            <person name="Pearson M."/>
            <person name="Howarth C."/>
            <person name="Larson L."/>
            <person name="White J."/>
            <person name="Zeng Q."/>
            <person name="Kodira C."/>
            <person name="Yandava C."/>
            <person name="Alvarado L."/>
            <person name="O'Leary S."/>
            <person name="Szabo L."/>
            <person name="Dean R."/>
            <person name="Schein J."/>
        </authorList>
    </citation>
    <scope>NUCLEOTIDE SEQUENCE</scope>
    <source>
        <strain>CRL 75-36-700-3</strain>
    </source>
</reference>
<accession>E3K485</accession>
<organism evidence="3 4">
    <name type="scientific">Puccinia graminis f. sp. tritici (strain CRL 75-36-700-3 / race SCCL)</name>
    <name type="common">Black stem rust fungus</name>
    <dbReference type="NCBI Taxonomy" id="418459"/>
    <lineage>
        <taxon>Eukaryota</taxon>
        <taxon>Fungi</taxon>
        <taxon>Dikarya</taxon>
        <taxon>Basidiomycota</taxon>
        <taxon>Pucciniomycotina</taxon>
        <taxon>Pucciniomycetes</taxon>
        <taxon>Pucciniales</taxon>
        <taxon>Pucciniaceae</taxon>
        <taxon>Puccinia</taxon>
    </lineage>
</organism>
<dbReference type="SUPFAM" id="SSF54001">
    <property type="entry name" value="Cysteine proteinases"/>
    <property type="match status" value="1"/>
</dbReference>